<proteinExistence type="predicted"/>
<comment type="caution">
    <text evidence="1">The sequence shown here is derived from an EMBL/GenBank/DDBJ whole genome shotgun (WGS) entry which is preliminary data.</text>
</comment>
<protein>
    <submittedName>
        <fullName evidence="1">Uncharacterized protein</fullName>
    </submittedName>
</protein>
<dbReference type="Proteomes" id="UP000298663">
    <property type="component" value="Unassembled WGS sequence"/>
</dbReference>
<dbReference type="AlphaFoldDB" id="A0A4U8UW30"/>
<accession>A0A4U8UW30</accession>
<evidence type="ECO:0000313" key="1">
    <source>
        <dbReference type="EMBL" id="TMS36999.1"/>
    </source>
</evidence>
<name>A0A4U8UW30_STECR</name>
<sequence>MRSHISKQTQTKNKYLRRHNRKSFLMLPLLGLVFNETLRLSLTFGIRRLVKHLRQKNVKRSRKKQQFCGLAFKFSRAR</sequence>
<gene>
    <name evidence="1" type="ORF">L596_004031</name>
</gene>
<dbReference type="EMBL" id="AZBU02000001">
    <property type="protein sequence ID" value="TMS36999.1"/>
    <property type="molecule type" value="Genomic_DNA"/>
</dbReference>
<keyword evidence="2" id="KW-1185">Reference proteome</keyword>
<reference evidence="1 2" key="2">
    <citation type="journal article" date="2019" name="G3 (Bethesda)">
        <title>Hybrid Assembly of the Genome of the Entomopathogenic Nematode Steinernema carpocapsae Identifies the X-Chromosome.</title>
        <authorList>
            <person name="Serra L."/>
            <person name="Macchietto M."/>
            <person name="Macias-Munoz A."/>
            <person name="McGill C.J."/>
            <person name="Rodriguez I.M."/>
            <person name="Rodriguez B."/>
            <person name="Murad R."/>
            <person name="Mortazavi A."/>
        </authorList>
    </citation>
    <scope>NUCLEOTIDE SEQUENCE [LARGE SCALE GENOMIC DNA]</scope>
    <source>
        <strain evidence="1 2">ALL</strain>
    </source>
</reference>
<evidence type="ECO:0000313" key="2">
    <source>
        <dbReference type="Proteomes" id="UP000298663"/>
    </source>
</evidence>
<reference evidence="1 2" key="1">
    <citation type="journal article" date="2015" name="Genome Biol.">
        <title>Comparative genomics of Steinernema reveals deeply conserved gene regulatory networks.</title>
        <authorList>
            <person name="Dillman A.R."/>
            <person name="Macchietto M."/>
            <person name="Porter C.F."/>
            <person name="Rogers A."/>
            <person name="Williams B."/>
            <person name="Antoshechkin I."/>
            <person name="Lee M.M."/>
            <person name="Goodwin Z."/>
            <person name="Lu X."/>
            <person name="Lewis E.E."/>
            <person name="Goodrich-Blair H."/>
            <person name="Stock S.P."/>
            <person name="Adams B.J."/>
            <person name="Sternberg P.W."/>
            <person name="Mortazavi A."/>
        </authorList>
    </citation>
    <scope>NUCLEOTIDE SEQUENCE [LARGE SCALE GENOMIC DNA]</scope>
    <source>
        <strain evidence="1 2">ALL</strain>
    </source>
</reference>
<organism evidence="1 2">
    <name type="scientific">Steinernema carpocapsae</name>
    <name type="common">Entomopathogenic nematode</name>
    <dbReference type="NCBI Taxonomy" id="34508"/>
    <lineage>
        <taxon>Eukaryota</taxon>
        <taxon>Metazoa</taxon>
        <taxon>Ecdysozoa</taxon>
        <taxon>Nematoda</taxon>
        <taxon>Chromadorea</taxon>
        <taxon>Rhabditida</taxon>
        <taxon>Tylenchina</taxon>
        <taxon>Panagrolaimomorpha</taxon>
        <taxon>Strongyloidoidea</taxon>
        <taxon>Steinernematidae</taxon>
        <taxon>Steinernema</taxon>
    </lineage>
</organism>